<dbReference type="FunFam" id="2.60.40.10:FF:000779">
    <property type="entry name" value="Titin b"/>
    <property type="match status" value="1"/>
</dbReference>
<dbReference type="FunFam" id="2.60.40.10:FF:001342">
    <property type="entry name" value="titin isoform X1"/>
    <property type="match status" value="1"/>
</dbReference>
<feature type="compositionally biased region" description="Basic and acidic residues" evidence="23">
    <location>
        <begin position="4165"/>
        <end position="4221"/>
    </location>
</feature>
<dbReference type="FunFam" id="2.60.40.10:FF:000214">
    <property type="entry name" value="titin isoform X1"/>
    <property type="match status" value="3"/>
</dbReference>
<dbReference type="FunFam" id="2.60.40.10:FF:000003">
    <property type="entry name" value="Titin isoform E"/>
    <property type="match status" value="1"/>
</dbReference>
<evidence type="ECO:0000256" key="10">
    <source>
        <dbReference type="ARBA" id="ARBA00022723"/>
    </source>
</evidence>
<feature type="domain" description="Ig-like" evidence="24">
    <location>
        <begin position="5416"/>
        <end position="5503"/>
    </location>
</feature>
<feature type="domain" description="Ig-like" evidence="24">
    <location>
        <begin position="5145"/>
        <end position="5235"/>
    </location>
</feature>
<evidence type="ECO:0000256" key="9">
    <source>
        <dbReference type="ARBA" id="ARBA00022679"/>
    </source>
</evidence>
<feature type="region of interest" description="Disordered" evidence="23">
    <location>
        <begin position="4149"/>
        <end position="4324"/>
    </location>
</feature>
<feature type="compositionally biased region" description="Low complexity" evidence="23">
    <location>
        <begin position="906"/>
        <end position="943"/>
    </location>
</feature>
<dbReference type="GO" id="GO:0005516">
    <property type="term" value="F:calmodulin binding"/>
    <property type="evidence" value="ECO:0007669"/>
    <property type="project" value="UniProtKB-KW"/>
</dbReference>
<name>A0AAZ3QI89_ONCTS</name>
<feature type="region of interest" description="Disordered" evidence="23">
    <location>
        <begin position="902"/>
        <end position="950"/>
    </location>
</feature>
<feature type="domain" description="Fibronectin type-III" evidence="25">
    <location>
        <begin position="5978"/>
        <end position="6073"/>
    </location>
</feature>
<accession>A0AAZ3QI89</accession>
<feature type="domain" description="Ig-like" evidence="24">
    <location>
        <begin position="104"/>
        <end position="192"/>
    </location>
</feature>
<keyword evidence="20" id="KW-0393">Immunoglobulin domain</keyword>
<feature type="domain" description="Fibronectin type-III" evidence="25">
    <location>
        <begin position="5773"/>
        <end position="5871"/>
    </location>
</feature>
<feature type="domain" description="Ig-like" evidence="24">
    <location>
        <begin position="2548"/>
        <end position="2634"/>
    </location>
</feature>
<feature type="domain" description="Ig-like" evidence="24">
    <location>
        <begin position="3064"/>
        <end position="3152"/>
    </location>
</feature>
<dbReference type="FunFam" id="2.60.40.10:FF:000714">
    <property type="entry name" value="Titin novex-3"/>
    <property type="match status" value="1"/>
</dbReference>
<dbReference type="GeneTree" id="ENSGT01150000286978"/>
<feature type="domain" description="Fibronectin type-III" evidence="25">
    <location>
        <begin position="6274"/>
        <end position="6368"/>
    </location>
</feature>
<evidence type="ECO:0000256" key="1">
    <source>
        <dbReference type="ARBA" id="ARBA00001946"/>
    </source>
</evidence>
<dbReference type="SUPFAM" id="SSF48726">
    <property type="entry name" value="Immunoglobulin"/>
    <property type="match status" value="53"/>
</dbReference>
<gene>
    <name evidence="26" type="primary">TTN</name>
</gene>
<evidence type="ECO:0000256" key="13">
    <source>
        <dbReference type="ARBA" id="ARBA00022777"/>
    </source>
</evidence>
<dbReference type="GO" id="GO:0046872">
    <property type="term" value="F:metal ion binding"/>
    <property type="evidence" value="ECO:0007669"/>
    <property type="project" value="UniProtKB-KW"/>
</dbReference>
<evidence type="ECO:0000256" key="15">
    <source>
        <dbReference type="ARBA" id="ARBA00022842"/>
    </source>
</evidence>
<dbReference type="PROSITE" id="PS50853">
    <property type="entry name" value="FN3"/>
    <property type="match status" value="6"/>
</dbReference>
<evidence type="ECO:0000256" key="5">
    <source>
        <dbReference type="ARBA" id="ARBA00012513"/>
    </source>
</evidence>
<feature type="domain" description="Fibronectin type-III" evidence="25">
    <location>
        <begin position="6174"/>
        <end position="6269"/>
    </location>
</feature>
<feature type="domain" description="Ig-like" evidence="24">
    <location>
        <begin position="3945"/>
        <end position="4017"/>
    </location>
</feature>
<keyword evidence="13" id="KW-0418">Kinase</keyword>
<dbReference type="PANTHER" id="PTHR35971">
    <property type="entry name" value="SI:DKEY-31G6.6"/>
    <property type="match status" value="1"/>
</dbReference>
<feature type="domain" description="Ig-like" evidence="24">
    <location>
        <begin position="4333"/>
        <end position="4421"/>
    </location>
</feature>
<dbReference type="GO" id="GO:0045989">
    <property type="term" value="P:positive regulation of striated muscle contraction"/>
    <property type="evidence" value="ECO:0007669"/>
    <property type="project" value="UniProtKB-ARBA"/>
</dbReference>
<dbReference type="InterPro" id="IPR013783">
    <property type="entry name" value="Ig-like_fold"/>
</dbReference>
<evidence type="ECO:0000256" key="12">
    <source>
        <dbReference type="ARBA" id="ARBA00022741"/>
    </source>
</evidence>
<evidence type="ECO:0000256" key="8">
    <source>
        <dbReference type="ARBA" id="ARBA00022553"/>
    </source>
</evidence>
<feature type="region of interest" description="Disordered" evidence="23">
    <location>
        <begin position="204"/>
        <end position="227"/>
    </location>
</feature>
<dbReference type="PANTHER" id="PTHR35971:SF5">
    <property type="entry name" value="OBSCURIN LIKE CYTOSKELETAL ADAPTOR 1"/>
    <property type="match status" value="1"/>
</dbReference>
<feature type="region of interest" description="Disordered" evidence="23">
    <location>
        <begin position="2754"/>
        <end position="2778"/>
    </location>
</feature>
<dbReference type="GO" id="GO:0060298">
    <property type="term" value="P:positive regulation of sarcomere organization"/>
    <property type="evidence" value="ECO:0007669"/>
    <property type="project" value="UniProtKB-ARBA"/>
</dbReference>
<dbReference type="FunFam" id="2.60.40.10:FF:000032">
    <property type="entry name" value="palladin isoform X1"/>
    <property type="match status" value="1"/>
</dbReference>
<dbReference type="Ensembl" id="ENSOTST00005183151.1">
    <property type="protein sequence ID" value="ENSOTSP00005128283.1"/>
    <property type="gene ID" value="ENSOTSG00005074414.1"/>
</dbReference>
<keyword evidence="7" id="KW-0723">Serine/threonine-protein kinase</keyword>
<dbReference type="Pfam" id="PF18362">
    <property type="entry name" value="THB"/>
    <property type="match status" value="1"/>
</dbReference>
<dbReference type="FunFam" id="2.60.40.10:FF:001434">
    <property type="entry name" value="titin isoform X1"/>
    <property type="match status" value="1"/>
</dbReference>
<feature type="domain" description="Ig-like" evidence="24">
    <location>
        <begin position="2967"/>
        <end position="3056"/>
    </location>
</feature>
<dbReference type="InterPro" id="IPR007110">
    <property type="entry name" value="Ig-like_dom"/>
</dbReference>
<feature type="domain" description="Ig-like" evidence="24">
    <location>
        <begin position="2765"/>
        <end position="2853"/>
    </location>
</feature>
<dbReference type="GO" id="GO:0005634">
    <property type="term" value="C:nucleus"/>
    <property type="evidence" value="ECO:0007669"/>
    <property type="project" value="UniProtKB-SubCell"/>
</dbReference>
<evidence type="ECO:0000256" key="17">
    <source>
        <dbReference type="ARBA" id="ARBA00023054"/>
    </source>
</evidence>
<feature type="domain" description="Ig-like" evidence="24">
    <location>
        <begin position="1664"/>
        <end position="1754"/>
    </location>
</feature>
<dbReference type="FunFam" id="2.60.40.10:FF:000425">
    <property type="entry name" value="Myosin light chain kinase"/>
    <property type="match status" value="1"/>
</dbReference>
<dbReference type="InterPro" id="IPR052385">
    <property type="entry name" value="Obscurin/Obscurin-like_Reg"/>
</dbReference>
<evidence type="ECO:0000256" key="11">
    <source>
        <dbReference type="ARBA" id="ARBA00022737"/>
    </source>
</evidence>
<evidence type="ECO:0000256" key="16">
    <source>
        <dbReference type="ARBA" id="ARBA00022860"/>
    </source>
</evidence>
<comment type="cofactor">
    <cofactor evidence="1">
        <name>Mg(2+)</name>
        <dbReference type="ChEBI" id="CHEBI:18420"/>
    </cofactor>
</comment>
<dbReference type="InterPro" id="IPR003598">
    <property type="entry name" value="Ig_sub2"/>
</dbReference>
<dbReference type="FunFam" id="2.60.40.10:FF:001272">
    <property type="entry name" value="titin isoform X1"/>
    <property type="match status" value="1"/>
</dbReference>
<keyword evidence="27" id="KW-1185">Reference proteome</keyword>
<dbReference type="FunFam" id="2.60.40.10:FF:000811">
    <property type="entry name" value="Titin a"/>
    <property type="match status" value="1"/>
</dbReference>
<feature type="domain" description="Ig-like" evidence="24">
    <location>
        <begin position="1058"/>
        <end position="1148"/>
    </location>
</feature>
<dbReference type="Gene3D" id="2.60.40.10">
    <property type="entry name" value="Immunoglobulins"/>
    <property type="match status" value="59"/>
</dbReference>
<evidence type="ECO:0000256" key="23">
    <source>
        <dbReference type="SAM" id="MobiDB-lite"/>
    </source>
</evidence>
<dbReference type="SMART" id="SM00408">
    <property type="entry name" value="IGc2"/>
    <property type="match status" value="38"/>
</dbReference>
<feature type="domain" description="Ig-like" evidence="24">
    <location>
        <begin position="4702"/>
        <end position="4785"/>
    </location>
</feature>
<feature type="domain" description="Ig-like" evidence="24">
    <location>
        <begin position="959"/>
        <end position="1048"/>
    </location>
</feature>
<comment type="catalytic activity">
    <reaction evidence="22">
        <text>L-seryl-[protein] + ATP = O-phospho-L-seryl-[protein] + ADP + H(+)</text>
        <dbReference type="Rhea" id="RHEA:17989"/>
        <dbReference type="Rhea" id="RHEA-COMP:9863"/>
        <dbReference type="Rhea" id="RHEA-COMP:11604"/>
        <dbReference type="ChEBI" id="CHEBI:15378"/>
        <dbReference type="ChEBI" id="CHEBI:29999"/>
        <dbReference type="ChEBI" id="CHEBI:30616"/>
        <dbReference type="ChEBI" id="CHEBI:83421"/>
        <dbReference type="ChEBI" id="CHEBI:456216"/>
        <dbReference type="EC" id="2.7.11.1"/>
    </reaction>
</comment>
<keyword evidence="17" id="KW-0175">Coiled coil</keyword>
<dbReference type="SUPFAM" id="SSF49265">
    <property type="entry name" value="Fibronectin type III"/>
    <property type="match status" value="4"/>
</dbReference>
<dbReference type="CDD" id="cd00096">
    <property type="entry name" value="Ig"/>
    <property type="match status" value="9"/>
</dbReference>
<feature type="domain" description="Ig-like" evidence="24">
    <location>
        <begin position="4538"/>
        <end position="4607"/>
    </location>
</feature>
<feature type="region of interest" description="Disordered" evidence="23">
    <location>
        <begin position="239"/>
        <end position="378"/>
    </location>
</feature>
<feature type="domain" description="Ig-like" evidence="24">
    <location>
        <begin position="5236"/>
        <end position="5305"/>
    </location>
</feature>
<comment type="subcellular location">
    <subcellularLocation>
        <location evidence="3">Cytoplasm</location>
    </subcellularLocation>
    <subcellularLocation>
        <location evidence="2">Nucleus</location>
    </subcellularLocation>
</comment>
<feature type="domain" description="Ig-like" evidence="24">
    <location>
        <begin position="1205"/>
        <end position="1295"/>
    </location>
</feature>
<evidence type="ECO:0000256" key="21">
    <source>
        <dbReference type="ARBA" id="ARBA00047899"/>
    </source>
</evidence>
<feature type="compositionally biased region" description="Polar residues" evidence="23">
    <location>
        <begin position="341"/>
        <end position="365"/>
    </location>
</feature>
<feature type="domain" description="Ig-like" evidence="24">
    <location>
        <begin position="3249"/>
        <end position="3339"/>
    </location>
</feature>
<dbReference type="CDD" id="cd00063">
    <property type="entry name" value="FN3"/>
    <property type="match status" value="6"/>
</dbReference>
<evidence type="ECO:0000313" key="27">
    <source>
        <dbReference type="Proteomes" id="UP000694402"/>
    </source>
</evidence>
<dbReference type="FunFam" id="2.60.40.10:FF:000002">
    <property type="entry name" value="Titin a"/>
    <property type="match status" value="1"/>
</dbReference>
<feature type="compositionally biased region" description="Basic and acidic residues" evidence="23">
    <location>
        <begin position="216"/>
        <end position="225"/>
    </location>
</feature>
<dbReference type="FunFam" id="2.60.40.10:FF:000629">
    <property type="entry name" value="Titin b"/>
    <property type="match status" value="1"/>
</dbReference>
<feature type="domain" description="Ig-like" evidence="24">
    <location>
        <begin position="3756"/>
        <end position="3836"/>
    </location>
</feature>
<dbReference type="Proteomes" id="UP000694402">
    <property type="component" value="Unassembled WGS sequence"/>
</dbReference>
<feature type="domain" description="Ig-like" evidence="24">
    <location>
        <begin position="4967"/>
        <end position="5043"/>
    </location>
</feature>
<dbReference type="FunFam" id="2.60.40.10:FF:000697">
    <property type="entry name" value="titin isoform X1"/>
    <property type="match status" value="1"/>
</dbReference>
<dbReference type="FunFam" id="2.60.40.10:FF:000107">
    <property type="entry name" value="Myosin, light chain kinase a"/>
    <property type="match status" value="4"/>
</dbReference>
<dbReference type="FunFam" id="2.60.40.10:FF:001382">
    <property type="entry name" value="titin isoform X1"/>
    <property type="match status" value="1"/>
</dbReference>
<reference evidence="26" key="2">
    <citation type="submission" date="2025-08" db="UniProtKB">
        <authorList>
            <consortium name="Ensembl"/>
        </authorList>
    </citation>
    <scope>IDENTIFICATION</scope>
</reference>
<dbReference type="EC" id="2.7.11.1" evidence="5"/>
<feature type="domain" description="Fibronectin type-III" evidence="25">
    <location>
        <begin position="6470"/>
        <end position="6511"/>
    </location>
</feature>
<feature type="domain" description="Ig-like" evidence="24">
    <location>
        <begin position="5056"/>
        <end position="5141"/>
    </location>
</feature>
<feature type="domain" description="Ig-like" evidence="24">
    <location>
        <begin position="3632"/>
        <end position="3720"/>
    </location>
</feature>
<keyword evidence="10" id="KW-0479">Metal-binding</keyword>
<feature type="domain" description="Ig-like" evidence="24">
    <location>
        <begin position="1339"/>
        <end position="1428"/>
    </location>
</feature>
<dbReference type="GO" id="GO:0005524">
    <property type="term" value="F:ATP binding"/>
    <property type="evidence" value="ECO:0007669"/>
    <property type="project" value="UniProtKB-KW"/>
</dbReference>
<dbReference type="SMART" id="SM00060">
    <property type="entry name" value="FN3"/>
    <property type="match status" value="5"/>
</dbReference>
<evidence type="ECO:0000256" key="14">
    <source>
        <dbReference type="ARBA" id="ARBA00022840"/>
    </source>
</evidence>
<evidence type="ECO:0000259" key="25">
    <source>
        <dbReference type="PROSITE" id="PS50853"/>
    </source>
</evidence>
<dbReference type="FunFam" id="2.60.40.10:FF:001459">
    <property type="entry name" value="Titin a"/>
    <property type="match status" value="1"/>
</dbReference>
<dbReference type="PROSITE" id="PS50835">
    <property type="entry name" value="IG_LIKE"/>
    <property type="match status" value="40"/>
</dbReference>
<evidence type="ECO:0000256" key="4">
    <source>
        <dbReference type="ARBA" id="ARBA00006692"/>
    </source>
</evidence>
<comment type="catalytic activity">
    <reaction evidence="21">
        <text>L-threonyl-[protein] + ATP = O-phospho-L-threonyl-[protein] + ADP + H(+)</text>
        <dbReference type="Rhea" id="RHEA:46608"/>
        <dbReference type="Rhea" id="RHEA-COMP:11060"/>
        <dbReference type="Rhea" id="RHEA-COMP:11605"/>
        <dbReference type="ChEBI" id="CHEBI:15378"/>
        <dbReference type="ChEBI" id="CHEBI:30013"/>
        <dbReference type="ChEBI" id="CHEBI:30616"/>
        <dbReference type="ChEBI" id="CHEBI:61977"/>
        <dbReference type="ChEBI" id="CHEBI:456216"/>
        <dbReference type="EC" id="2.7.11.1"/>
    </reaction>
</comment>
<dbReference type="FunFam" id="2.60.40.10:FF:001200">
    <property type="entry name" value="Titin a"/>
    <property type="match status" value="1"/>
</dbReference>
<evidence type="ECO:0000313" key="26">
    <source>
        <dbReference type="Ensembl" id="ENSOTSP00005128283.1"/>
    </source>
</evidence>
<evidence type="ECO:0000256" key="18">
    <source>
        <dbReference type="ARBA" id="ARBA00023157"/>
    </source>
</evidence>
<sequence>MSTQAPTFTQPLQSGVALEGSAATFEAQVSGNPVPEVSWFRDGQVLSTAALPGAQISFSDGRAVLMIPAVTAAHSGRFSVRATNGAGQATSTAELLVTAETVQPNFIQRLQSMTVRQGSQVRLDVRVAGIPTPVVKFYREGAEIQSSADFQIVQEGDLYSLLIAEAFPEDSGTYSVNASNSSGQATSTAELLVQGGEAVPAKKSKTVVSASSQTRVETRSMEAHFESSSMQMRVEGGVVSHQAHMTPPRVPPKPTSGGRHQSPSPVRRVKVPTPAPVRPVSPSSRLSVSPIRPVKSPLTTRKKVAHGPNVPPPWKQGDLIEGSSSYSSSRTSSATHAQASMSATHAQASMSATHAQASMSATQVHMEQHWEGSYGSQTTGAAVSGVAVREIQRSTETTIAHVDAAPAPSPIPHFTVSKVMVPKPDHSYEIVETAAVPSHAEEPVVPPTLVAGLKNVTVTEGESVTLECQITGHPAPGIMWFREDYRIESSIDFQITYESKCARLVIREAFAEDSGRFTCTATSEAGTISTSCYLLVKVTEEIETREEMTQEMTQQEMMTQQRTVTMFDFTTKEKHFAVEAKEETMSEVNVITTGSPVDTADAVAPFFVKKPTVQKLVEGGRVVFECQIGGSHKPNIIWKKTGVPLTTGYRYKVHYNKESGVCKLEISMTFADDAGEYSIVARNQLGEESASASLLEEGEYEEYMKKHEMTYNTEVTTVQANVSPVVSEYDDQKYIQRMAQMQSFVRTQELQISSFEERIIHEIEIRILQITYQQIVTEDREEMVTCADREAVQSAFATPVKNYSIMEGMGVTFHCKMAGTPLPKIIWYKDGKRIHHGGRYQMESLQDGRASLRLPVVLPEDEGVYTAFASNMKGNSVSSGKLYVEPTAIAVAQYYTPEPQAMQRIRSQSPRSLSRSPGRSTSRSPGRSPGRSTSRSPARSPASRLDDTDESQLERLYRPVFVLKPQSFKCAEGQTARFDLKVVGRPMPDTFWFHNGHQVVNDYTHKIVVKEDGTQSLIVVPAMPHDSGEWTVVAQNRAGKSSVPITLTVDAKENLVRPQFIEKLKNVSVKKGTLVELAVKAIGNPLPDIVWLKNSDIISPQKHPNIKIEGLKGQAKFYIPQSVSSDSAWYTATAINKAGRDTTRCRVNIEVDVAAPAPERRLIITKGTYKAKEIAAPELESLHLRYGQEQWEEADLYDKVKQQKPQFKKKLTSVRLKHSGAVHFECRLTPIGDPTMVVEWLLDGKPLAAANRLRMVNEFGYCSLDFEVAYARDSGVITCRATNKFGVDQTSATLIVKDEKSLVEEGKREIYRIDEMERMAHEGGPSGVTADEYSEKSKPEIVLLPEPARVLEGDIARFRCRVIGYPTPKVNWYLNEQLIRKSKRMRLRYDGIYYLEIIDIKLYDAGYVKVVAENPEGTAEHLVKIEITQKEDFRSILRRIPEPKAHDTTEQGRISFEVVKVDRPADAQPKEVVKLRKTERVIHEKSTEETDELKSKFKRRTEEGYYEAITAVELKSRRKDESYEDMLRKRKEELLHHQKLLSEAKNKKDLEEGKLTIPTIKPEKVQLSPSMEAPKILERIASQTVSQTEEVRFRVRVVGKPEPECQWFKNGILLEKTDRIYWFWPEDHVCELVVRDVTAEDSASIMVKAINIAGEASSQAFLLVQVITFAQQLEDVEAKEKDTMVTFECETSEPFVKVKWLKNNAEIFSGDKYRMHSDRKVHFLSVLTINMKDDAEYSCAVIEDDHIRTTARLNVEGASLSIVKRLENIEVPETYTGEFEVELSREDAEGTWYFNDKEITPSSKYVTSSCRGRHTLSVKDIKKEDQGKYTFKIYDMQTSASLKMKLRPVTLMQPLTDLTICEGDIAQLEVRFSQENVEGTWMKNGQAISATDRIHIVIDKLVHKLLVENVSRDDAATYSFFVPTQDITTSGKLNIQTVEILSPLTDVTAVEGTKAVIETKISAADVTSVKWFHNDKLVMPSERIQMLAKGSKQHLVFHSTFASDEGTYKLCVGKADSSCKLTIEKIHIVKHMEDQVCTETQNITFKVEVSHPGIAAVWTFKKQELKAGPKHKIEAKGKNYSLTVINTTKDEDGQYTFAAGEQTSSAKITVSGGAINRPLQDVTVAESQTAELECDVANPTAEGKWLKDGQPVDFSDNVKHVKNGAVRRLVITITRPQDIGEYTYQVANSKTTAILRVESVKVKKTLTNQTVTETQEAEFSLELSHKNVKDSQWIKNGVEIQPSEKYEITIDGMVHTLKIKNCDTRDESVYGFKLGKLSANAKLNIETIKIVKKPKDVTSLLDATASFELSLSHDDIPIKWMFNNVELKPSENIKILSERKAQKLIIQNVKTNNHGEYTAVVGNLQCSASLHVEALRVTKPIKNIEVPETQVATFECEVSHFNVPSTWLKNGVEIEMSDKFRIVVQGKLHQLKIMNTGSEDSAEYTFVCGNDRVSATLTINAILITNMLKDLSAQEKDTITFEVNVNYEGITYKWLKNGVEIRSTDRCQSCTKHLTHSLTIRNVHFGDGAEYKFVAGSAASSAKLYVDARIIEFTKHIKDIKITEKKRATFVCEISEPNAQVTWMKDGQELDISERYTVSTEEFLHRLVIQSVCMSDAGGYSVIAGASMSKAHLTVEGKDVCITEPAEKKMTVVEKQRTTFEFEVNKDDIEGHWLRNGIELQFSVEQRFSYVCIRKLHRLTITETCRSDAGEYTFIAGRNRRVVTLHVNIPEPPQIINHMQPLSVESGKPASCKVVSPDTGAPLSPPTMVSPISNTSTTEGESAKFQCKVSGEALKISWFHGEKEMKQSNLFKMSTFDNTCQLEITRVYSEVEGEYTCVARNPAGMVTCSAHLKLDVTNMKDEIEATIEQEVKVPPVFRYKIIPLEINVGSRAKFECEIEDAPNVNFKWFKSGSSIKESANCCILSRQLTSSLELLSPTKADSGEYTCKATNQHGSDTCAAKLTVIEPAKVVERPESFSVTAGDIAALEVKVSGTPELKPKWFKNGVELSSGQKYNISFSKMISSLKVLSAERIDMGEYTFEVKNEVGSDLTKLNLTVLDKTIPPTFTQKLKESHLIVGKAGEMDCKVSGSAPFTITWYHDEEEIKTGPNYEILFSDNTCTLKVPTLKWSDSGVYKCKAVNKAGTNETSSSFIVKEPPSFVMPPQPLEAMPGTNVTFSAIVKGSAPLKLKWFRGTKEIVSGKGCEIALRDNTATLELSKIDKFHAGEYTCQIINDAGKESFLVNLSVKEPASFVKKLNDHSVEKGKSLILECTYTGTPKIFVTWYKDGQQLYASYKHNVTTTETSCILECLNSDDKEASGEYTCEVSNDAGKDTCKAQVFILEPPYFIDHLEPLEVTAGDAVCLKCHVGGTPDIKVAWYKADGKVRSSPDCKIEYSKGIACLKLSKAAEADIGEYTCKAENRIGSASSSCRLSVQEAKTPPTFPKKITSIQQTEGMEVKLECRVAGSSPIEVSWLKDGETVKSNDYTMSYDDNTAVLQISRGEMRHSGEYTCVATNSVGTASCRAKLTLKERKIPPSFTKKPTETLEETEGKMVKIEARLSGSQPMTINWYKDDSEIHSSDHYDMSFKSNVAVLCIKSSKVSDCGRYTGTATNEAGTASCKLTVTITEHKKPPTFDPSLKPATLTEGETLHLSCHVHGSPPMKIQWMKDRKDLKNNSSSKISFADGVASLEVMRVSKNDAGDYLCKATNEAGSEFCKAKVTIKEKSKAAPEPAAEEPTAAPVKKLDHLFFIEEPKPCHVAEKGTATFIAKVGGDPIPNVKWMKGKWRQITHGGRITIEQKGQEAKLEIREITRSDSGQYRCVATNKAGEIECNTDMHVEERKEDAGVEGDFRAKLKKTPSKQKSPQEEKDIDIVELLRNVDPKEYEKYARMYGITDYRGLLQAIEQLKREKVEESGRSEPERERELDEDLVALVADLQKRMECTEPVTVNKDITDQSTVTNKVATFECDIKINFPEITLSWYKGTQKLNNNDKYEVSIVGDRHILKIKQCQTKDQGNYRVVCGPHISSAKLTVIEPEVEKHLEEVAGQEGQTCTLSCQFSIPNVKTQWFKNGKLLEMKHRYSYEVVNNIQRLSIKDLRPEDQGRYTCKYENLESTADLLVEEIELARVLHDVPDSSIRVPDMPSSVTLKAPRVPVEEVSVQSKKVGMREEMPQKVSEEHKKPEEKSTPAEAAEPHKEEHEEAKKPAHKPAEKPEQVPLKKDVPQAAPHVAEPKPEPEVSPATKVEPEPNRVPMKKPESPPTKGEGKQAPGPAKKDGKPAEEAGAGRGAGRGRGLKAGKTPSPGEGRGRGLKPGGGGGDKPPDANPFGFQLKAVPLKFTKPLKDIVLQEGDAVGASATFECEVSPSTAVTTWMKDGSNLRESPKHKFTSDGKDRRLAIIDVQLVDTGEYTCVAKLGNKEKTTTAKLIVEELPVKWVKELGEETSVLKGQPMYLTCELNKEREVTWMKSGKILKVIAGKVAINVIGMQQAVTIQNMGDDDAGIYACECELIRTKTTVKIIEIVRDWLVKPLKDQHVKPKATATFKCELFKETPNWKWFKGNNEITNDPTDKTEVKKEGKVLTLTIKNAQPEDIAEYTMEVEGHRYTANLTLGEREAEILKPLSSCEVVEKEDVTFETEISEEDVPGEWKHKGQVLTRSPTCEIKMEGNKRFLTLKSVPLDASGEVSYTALNAVTSAVLTVKEGKPYFTTKLHDCSVTEKDELTMICELSKANAEVKWFKGDQQITSSKNVVIKADGKRRMLIIKKTEKADMGEYSCDCDADRTTAKLNIEDRDIKFVRPLYSVEVTETEIAKFETEISADDVHGHWKLNGEALHQSPDCEIKEEGTRHILILYNVRKDQAGEVDFQAANAKSNAQLRVKARVIGLLRPLKDVTVTAGETATFDCELSYEGIAVEWFLGGTKLEPSDRVVTRAEDKTHTLTLRDVKISEDGEIKLTAKDFQIEARLHVNEPPVEFTKPLEDQTVEEEATATLECEVSRENAEVSWFQDGQEILKTKKYDIVADGRVRKLIIHGCTLDDSKTFTCDASEFKTSCFLNVEPPHVEFSKPLHDVEVKEKESARFECEVSRENAKVRWLKDSSEIRKGKKYEIIAKGRQHILIIHKSVFDDEAEYECDAKVSKSSGMLTVVEEEATFTRNLSNVEGTEADSVKMICEVSKADADVMWFKEDQELPEGGRYDQIVDGRKRILIIQDLKTDDAGEYYCKLSSSKTTGNLKINELAAEFIAMPQSQEVVEGEKAEFVCSVSKDTFIVKWMKDDKELEKGDKYDIVCDGKRRILVIKNSEPKDEGAYLALIGTTRATADLFVLEKLRINTPIKDTEAKEGQEIIFNCEVNTEGAKAKWLKNEETMFESSKFVMIQKDNVFSLRIKDADKSDEGNYTITLTNQRGEHAKSSGKLTVKEESLKIIVPLEDCDTQEKKTVSFSCKVNRQKVTLKWTKAGQEITFSKRIIYRLDQYKHTLTIKDCTLADEGEYTAMAGDDKSTAELIISEAPTDFSAQVKDQTIPEFENAEFTCKLTKEKAEVKWYRNGREIREGPRYVFEKEGKTCRLRIKECRPDDECEYSCGVDEKRSHAHLFVEESAVEIVRPPKDVFEPPGSDVVYEVELNKDRVEVKWLRNNMTIVQGDKYQMMSEGKVHRLQVCEIRPRDQGEYRIIAKDKDARAKLELAAKPNIKTMDQSLVTDAGKPIVMFVPYSAYPKAEAEWFYDNVSLPKDNIHTVGDRTEYRLKDPKKSDQGRYNVVIKNKHGQGEAFINLDVIDVPGPVKCLQVLDTADGEVSLAWEEPESDGGSKIITYVVERRDVKRKTWTLATDRSDAPEYTVTGLQRESMYLFRVSARNRVGSGPNIETEKPGVYAKNKFDVPDTPQDVSVGNVSKFGATVSWEKPVSDGGAEITSYIIESRDRTSVKWAVAMISKATDRSAIINDVIENKEYIFRVKAENKAGIGKPSAATNPVKIMDPIERPSPPQNLVPSEQNKNSVQLTWETPLKNGGSMITGYIIERCEDETNHWLRCNARLCQDLTYKISGLKYGKKYNYRVMSENAAGVSDPSNTLGPMLADDTHVGPTMDLSGFKDGLEVIVPHPLTIRVPISGYPTPHAKWSFADKELTAGERVYMITKSTYVELTVTPSVRPDRGVYALTLENDITSCSGEIEVNVIASPSAPKDFKVAEVTRQHVHLMWEAPEHDGGSPLTGYQIEKRDVSRKTWVKVITGVQDQEFTVTDVVEGKEYLFRVTACNKCGPGEPAYIDEPVNVSSPATVPDSPENLKWRDKTASGIFLTWEPPKWDGGTGIRGYNIERCQRGTDNWESCGDQVPEFKLQVTGLIEGQWYAYRVKALNRLGASKPCKATDEILAVDPKDPPEILLDVKCLAGLTVKAGSKIELPADVLGKPVPKVKWTKGDVVLKGDDRVSIDDKPGHSVVTISKTMREDTATYIIEAHNSCGRATATIDVNILDKPGPPAAFDISEITNKSCFLAWNPPRDDGGAKVTNYIVESRAADS</sequence>
<dbReference type="Pfam" id="PF00041">
    <property type="entry name" value="fn3"/>
    <property type="match status" value="5"/>
</dbReference>
<feature type="domain" description="Ig-like" evidence="24">
    <location>
        <begin position="6"/>
        <end position="98"/>
    </location>
</feature>
<evidence type="ECO:0000256" key="22">
    <source>
        <dbReference type="ARBA" id="ARBA00048679"/>
    </source>
</evidence>
<evidence type="ECO:0000256" key="7">
    <source>
        <dbReference type="ARBA" id="ARBA00022527"/>
    </source>
</evidence>
<keyword evidence="16" id="KW-0112">Calmodulin-binding</keyword>
<dbReference type="GO" id="GO:0031674">
    <property type="term" value="C:I band"/>
    <property type="evidence" value="ECO:0007669"/>
    <property type="project" value="UniProtKB-ARBA"/>
</dbReference>
<reference evidence="27" key="1">
    <citation type="journal article" date="2018" name="PLoS ONE">
        <title>Chinook salmon (Oncorhynchus tshawytscha) genome and transcriptome.</title>
        <authorList>
            <person name="Christensen K.A."/>
            <person name="Leong J.S."/>
            <person name="Sakhrani D."/>
            <person name="Biagi C.A."/>
            <person name="Minkley D.R."/>
            <person name="Withler R.E."/>
            <person name="Rondeau E.B."/>
            <person name="Koop B.F."/>
            <person name="Devlin R.H."/>
        </authorList>
    </citation>
    <scope>NUCLEOTIDE SEQUENCE [LARGE SCALE GENOMIC DNA]</scope>
</reference>
<feature type="domain" description="Ig-like" evidence="24">
    <location>
        <begin position="447"/>
        <end position="529"/>
    </location>
</feature>
<keyword evidence="11" id="KW-0677">Repeat</keyword>
<dbReference type="InterPro" id="IPR013098">
    <property type="entry name" value="Ig_I-set"/>
</dbReference>
<evidence type="ECO:0000259" key="24">
    <source>
        <dbReference type="PROSITE" id="PS50835"/>
    </source>
</evidence>
<feature type="domain" description="Ig-like" evidence="24">
    <location>
        <begin position="4035"/>
        <end position="4125"/>
    </location>
</feature>
<feature type="domain" description="Ig-like" evidence="24">
    <location>
        <begin position="2874"/>
        <end position="2963"/>
    </location>
</feature>
<dbReference type="FunFam" id="2.60.40.10:FF:000792">
    <property type="entry name" value="titin isoform X1"/>
    <property type="match status" value="1"/>
</dbReference>
<evidence type="ECO:0000256" key="6">
    <source>
        <dbReference type="ARBA" id="ARBA00022490"/>
    </source>
</evidence>
<keyword evidence="15" id="KW-0460">Magnesium</keyword>
<feature type="domain" description="Ig-like" evidence="24">
    <location>
        <begin position="3157"/>
        <end position="3245"/>
    </location>
</feature>
<dbReference type="FunFam" id="2.60.40.10:FF:000147">
    <property type="entry name" value="Myosin light chain kinase"/>
    <property type="match status" value="1"/>
</dbReference>
<dbReference type="FunFam" id="2.60.40.10:FF:001213">
    <property type="entry name" value="titin isoform X1"/>
    <property type="match status" value="1"/>
</dbReference>
<evidence type="ECO:0000256" key="20">
    <source>
        <dbReference type="ARBA" id="ARBA00023319"/>
    </source>
</evidence>
<dbReference type="GO" id="GO:0003007">
    <property type="term" value="P:heart morphogenesis"/>
    <property type="evidence" value="ECO:0007669"/>
    <property type="project" value="UniProtKB-ARBA"/>
</dbReference>
<feature type="domain" description="Ig-like" evidence="24">
    <location>
        <begin position="6372"/>
        <end position="6463"/>
    </location>
</feature>
<feature type="domain" description="Ig-like" evidence="24">
    <location>
        <begin position="2373"/>
        <end position="2458"/>
    </location>
</feature>
<keyword evidence="19" id="KW-0539">Nucleus</keyword>
<dbReference type="FunFam" id="2.60.40.10:FF:000981">
    <property type="entry name" value="Titin a"/>
    <property type="match status" value="1"/>
</dbReference>
<dbReference type="GO" id="GO:0055013">
    <property type="term" value="P:cardiac muscle cell development"/>
    <property type="evidence" value="ECO:0007669"/>
    <property type="project" value="UniProtKB-ARBA"/>
</dbReference>
<feature type="compositionally biased region" description="Low complexity" evidence="23">
    <location>
        <begin position="323"/>
        <end position="340"/>
    </location>
</feature>
<keyword evidence="9" id="KW-0808">Transferase</keyword>
<feature type="domain" description="Ig-like" evidence="24">
    <location>
        <begin position="3535"/>
        <end position="3624"/>
    </location>
</feature>
<dbReference type="InterPro" id="IPR003961">
    <property type="entry name" value="FN3_dom"/>
</dbReference>
<keyword evidence="18" id="KW-1015">Disulfide bond</keyword>
<feature type="compositionally biased region" description="Low complexity" evidence="23">
    <location>
        <begin position="280"/>
        <end position="294"/>
    </location>
</feature>
<dbReference type="InterPro" id="IPR036116">
    <property type="entry name" value="FN3_sf"/>
</dbReference>
<feature type="domain" description="Ig-like" evidence="24">
    <location>
        <begin position="1848"/>
        <end position="1930"/>
    </location>
</feature>
<proteinExistence type="inferred from homology"/>
<feature type="domain" description="Fibronectin type-III" evidence="25">
    <location>
        <begin position="5877"/>
        <end position="5972"/>
    </location>
</feature>
<dbReference type="FunFam" id="2.60.40.10:FF:001430">
    <property type="entry name" value="titin isoform X1"/>
    <property type="match status" value="1"/>
</dbReference>
<dbReference type="FunFam" id="2.60.40.10:FF:000022">
    <property type="entry name" value="Cardiac titin"/>
    <property type="match status" value="6"/>
</dbReference>
<feature type="domain" description="Ig-like" evidence="24">
    <location>
        <begin position="3344"/>
        <end position="3432"/>
    </location>
</feature>
<evidence type="ECO:0000256" key="3">
    <source>
        <dbReference type="ARBA" id="ARBA00004496"/>
    </source>
</evidence>
<dbReference type="FunFam" id="2.60.40.10:FF:000148">
    <property type="entry name" value="titin isoform X1"/>
    <property type="match status" value="3"/>
</dbReference>
<feature type="domain" description="Ig-like" evidence="24">
    <location>
        <begin position="5322"/>
        <end position="5412"/>
    </location>
</feature>
<feature type="domain" description="Ig-like" evidence="24">
    <location>
        <begin position="5506"/>
        <end position="5597"/>
    </location>
</feature>
<dbReference type="FunFam" id="2.60.40.10:FF:001350">
    <property type="entry name" value="titin isoform X1"/>
    <property type="match status" value="1"/>
</dbReference>
<feature type="domain" description="Ig-like" evidence="24">
    <location>
        <begin position="2106"/>
        <end position="2207"/>
    </location>
</feature>
<feature type="domain" description="Ig-like" evidence="24">
    <location>
        <begin position="3440"/>
        <end position="3527"/>
    </location>
</feature>
<comment type="similarity">
    <text evidence="4">Belongs to the protein kinase superfamily. CAMK Ser/Thr protein kinase family.</text>
</comment>
<dbReference type="FunFam" id="2.60.40.10:FF:000127">
    <property type="entry name" value="titin isoform X1"/>
    <property type="match status" value="1"/>
</dbReference>
<dbReference type="GO" id="GO:0004674">
    <property type="term" value="F:protein serine/threonine kinase activity"/>
    <property type="evidence" value="ECO:0007669"/>
    <property type="project" value="UniProtKB-KW"/>
</dbReference>
<dbReference type="InterPro" id="IPR040849">
    <property type="entry name" value="MyBP-C_THB"/>
</dbReference>
<keyword evidence="14" id="KW-0067">ATP-binding</keyword>
<dbReference type="FunFam" id="2.60.40.10:FF:000050">
    <property type="entry name" value="Titin isoform B"/>
    <property type="match status" value="15"/>
</dbReference>
<keyword evidence="8" id="KW-0597">Phosphoprotein</keyword>
<dbReference type="FunFam" id="2.60.40.10:FF:000659">
    <property type="entry name" value="titin isoform X1"/>
    <property type="match status" value="1"/>
</dbReference>
<dbReference type="InterPro" id="IPR036179">
    <property type="entry name" value="Ig-like_dom_sf"/>
</dbReference>
<keyword evidence="6" id="KW-0963">Cytoplasm</keyword>
<dbReference type="Pfam" id="PF07679">
    <property type="entry name" value="I-set"/>
    <property type="match status" value="50"/>
</dbReference>
<dbReference type="FunFam" id="2.60.40.10:FF:001344">
    <property type="entry name" value="titin isoform X1"/>
    <property type="match status" value="1"/>
</dbReference>
<dbReference type="SMART" id="SM00409">
    <property type="entry name" value="IG"/>
    <property type="match status" value="52"/>
</dbReference>
<protein>
    <recommendedName>
        <fullName evidence="5">non-specific serine/threonine protein kinase</fullName>
        <ecNumber evidence="5">2.7.11.1</ecNumber>
    </recommendedName>
</protein>
<evidence type="ECO:0000256" key="2">
    <source>
        <dbReference type="ARBA" id="ARBA00004123"/>
    </source>
</evidence>
<keyword evidence="12" id="KW-0547">Nucleotide-binding</keyword>
<feature type="domain" description="Ig-like" evidence="24">
    <location>
        <begin position="4877"/>
        <end position="4963"/>
    </location>
</feature>
<evidence type="ECO:0000256" key="19">
    <source>
        <dbReference type="ARBA" id="ARBA00023242"/>
    </source>
</evidence>
<dbReference type="InterPro" id="IPR003599">
    <property type="entry name" value="Ig_sub"/>
</dbReference>
<organism evidence="26 27">
    <name type="scientific">Oncorhynchus tshawytscha</name>
    <name type="common">Chinook salmon</name>
    <name type="synonym">Salmo tshawytscha</name>
    <dbReference type="NCBI Taxonomy" id="74940"/>
    <lineage>
        <taxon>Eukaryota</taxon>
        <taxon>Metazoa</taxon>
        <taxon>Chordata</taxon>
        <taxon>Craniata</taxon>
        <taxon>Vertebrata</taxon>
        <taxon>Euteleostomi</taxon>
        <taxon>Actinopterygii</taxon>
        <taxon>Neopterygii</taxon>
        <taxon>Teleostei</taxon>
        <taxon>Protacanthopterygii</taxon>
        <taxon>Salmoniformes</taxon>
        <taxon>Salmonidae</taxon>
        <taxon>Salmoninae</taxon>
        <taxon>Oncorhynchus</taxon>
    </lineage>
</organism>
<feature type="domain" description="Ig-like" evidence="24">
    <location>
        <begin position="4430"/>
        <end position="4515"/>
    </location>
</feature>
<feature type="domain" description="Ig-like" evidence="24">
    <location>
        <begin position="793"/>
        <end position="878"/>
    </location>
</feature>
<reference evidence="26" key="3">
    <citation type="submission" date="2025-09" db="UniProtKB">
        <authorList>
            <consortium name="Ensembl"/>
        </authorList>
    </citation>
    <scope>IDENTIFICATION</scope>
</reference>
<feature type="domain" description="Ig-like" evidence="24">
    <location>
        <begin position="605"/>
        <end position="695"/>
    </location>
</feature>